<dbReference type="GO" id="GO:0005886">
    <property type="term" value="C:plasma membrane"/>
    <property type="evidence" value="ECO:0007669"/>
    <property type="project" value="TreeGrafter"/>
</dbReference>
<dbReference type="InterPro" id="IPR042175">
    <property type="entry name" value="Cell/Rod_MreC_2"/>
</dbReference>
<protein>
    <recommendedName>
        <fullName evidence="2">Cell shape-determining protein MreC</fullName>
    </recommendedName>
    <alternativeName>
        <fullName evidence="4">Cell shape protein MreC</fullName>
    </alternativeName>
</protein>
<evidence type="ECO:0000313" key="8">
    <source>
        <dbReference type="EMBL" id="CAB4535161.1"/>
    </source>
</evidence>
<evidence type="ECO:0000256" key="1">
    <source>
        <dbReference type="ARBA" id="ARBA00009369"/>
    </source>
</evidence>
<dbReference type="Gene3D" id="2.40.10.350">
    <property type="entry name" value="Rod shape-determining protein MreC, domain 2"/>
    <property type="match status" value="1"/>
</dbReference>
<dbReference type="EMBL" id="CAEZUD010000017">
    <property type="protein sequence ID" value="CAB4587743.1"/>
    <property type="molecule type" value="Genomic_DNA"/>
</dbReference>
<dbReference type="NCBIfam" id="TIGR00219">
    <property type="entry name" value="mreC"/>
    <property type="match status" value="1"/>
</dbReference>
<dbReference type="PIRSF" id="PIRSF038471">
    <property type="entry name" value="MreC"/>
    <property type="match status" value="1"/>
</dbReference>
<dbReference type="InterPro" id="IPR055342">
    <property type="entry name" value="MreC_beta-barrel_core"/>
</dbReference>
<evidence type="ECO:0000259" key="7">
    <source>
        <dbReference type="Pfam" id="PF04085"/>
    </source>
</evidence>
<reference evidence="10" key="1">
    <citation type="submission" date="2020-05" db="EMBL/GenBank/DDBJ databases">
        <authorList>
            <person name="Chiriac C."/>
            <person name="Salcher M."/>
            <person name="Ghai R."/>
            <person name="Kavagutti S V."/>
        </authorList>
    </citation>
    <scope>NUCLEOTIDE SEQUENCE</scope>
</reference>
<evidence type="ECO:0000256" key="2">
    <source>
        <dbReference type="ARBA" id="ARBA00013855"/>
    </source>
</evidence>
<accession>A0A6J6HDJ4</accession>
<feature type="domain" description="Rod shape-determining protein MreC beta-barrel core" evidence="7">
    <location>
        <begin position="127"/>
        <end position="270"/>
    </location>
</feature>
<comment type="similarity">
    <text evidence="1">Belongs to the MreC family.</text>
</comment>
<proteinExistence type="inferred from homology"/>
<feature type="coiled-coil region" evidence="5">
    <location>
        <begin position="69"/>
        <end position="96"/>
    </location>
</feature>
<dbReference type="EMBL" id="CAEZUY010000014">
    <property type="protein sequence ID" value="CAB4609385.1"/>
    <property type="molecule type" value="Genomic_DNA"/>
</dbReference>
<dbReference type="PANTHER" id="PTHR34138">
    <property type="entry name" value="CELL SHAPE-DETERMINING PROTEIN MREC"/>
    <property type="match status" value="1"/>
</dbReference>
<dbReference type="InterPro" id="IPR007221">
    <property type="entry name" value="MreC"/>
</dbReference>
<evidence type="ECO:0000256" key="6">
    <source>
        <dbReference type="SAM" id="MobiDB-lite"/>
    </source>
</evidence>
<dbReference type="Pfam" id="PF04085">
    <property type="entry name" value="MreC"/>
    <property type="match status" value="1"/>
</dbReference>
<dbReference type="Gene3D" id="2.40.10.340">
    <property type="entry name" value="Rod shape-determining protein MreC, domain 1"/>
    <property type="match status" value="1"/>
</dbReference>
<evidence type="ECO:0000256" key="5">
    <source>
        <dbReference type="SAM" id="Coils"/>
    </source>
</evidence>
<dbReference type="GO" id="GO:0008360">
    <property type="term" value="P:regulation of cell shape"/>
    <property type="evidence" value="ECO:0007669"/>
    <property type="project" value="UniProtKB-KW"/>
</dbReference>
<keyword evidence="5" id="KW-0175">Coiled coil</keyword>
<name>A0A6J6HDJ4_9ZZZZ</name>
<evidence type="ECO:0000313" key="10">
    <source>
        <dbReference type="EMBL" id="CAB4609385.1"/>
    </source>
</evidence>
<organism evidence="10">
    <name type="scientific">freshwater metagenome</name>
    <dbReference type="NCBI Taxonomy" id="449393"/>
    <lineage>
        <taxon>unclassified sequences</taxon>
        <taxon>metagenomes</taxon>
        <taxon>ecological metagenomes</taxon>
    </lineage>
</organism>
<dbReference type="EMBL" id="CAFBPI010000023">
    <property type="protein sequence ID" value="CAB5012174.1"/>
    <property type="molecule type" value="Genomic_DNA"/>
</dbReference>
<sequence length="319" mass="33376">MAGRGGNRSRLLLVILLVTSLFLITLDLRGVSITDKSRSATQTFLSPIQRGVSTLFSPVGNFFSNIKNFGTTKSQINDLKRENAQLKAKVIFNEDTAGKLKKLRGALNLAGRAGYTVVAARVIGKGSASTFSQTITLDAGMADGVRKNMTVTGAYGLVGVVKDVTASSCVVLLMSDPTFRIGVRIARSQSVGVVIGQGDGNFVLQLLDPSGEIKKGDVLVSLGSDGNRPFVPGVPVGRVTSVNDTSASLTQEAGVKGFENLNSLGVVTIITKAAAQDPRNALVPTPEPTVTIYVTPKPSVDSMTISPTPTPTPKSSKGK</sequence>
<dbReference type="EMBL" id="CAEZSC010000036">
    <property type="protein sequence ID" value="CAB4535161.1"/>
    <property type="molecule type" value="Genomic_DNA"/>
</dbReference>
<dbReference type="InterPro" id="IPR042177">
    <property type="entry name" value="Cell/Rod_1"/>
</dbReference>
<evidence type="ECO:0000313" key="9">
    <source>
        <dbReference type="EMBL" id="CAB4587743.1"/>
    </source>
</evidence>
<evidence type="ECO:0000313" key="11">
    <source>
        <dbReference type="EMBL" id="CAB5012174.1"/>
    </source>
</evidence>
<gene>
    <name evidence="8" type="ORF">UFOPK1380_00702</name>
    <name evidence="9" type="ORF">UFOPK1778_00482</name>
    <name evidence="10" type="ORF">UFOPK1863_00290</name>
    <name evidence="11" type="ORF">UFOPK4095_00527</name>
</gene>
<feature type="region of interest" description="Disordered" evidence="6">
    <location>
        <begin position="296"/>
        <end position="319"/>
    </location>
</feature>
<keyword evidence="3" id="KW-0133">Cell shape</keyword>
<evidence type="ECO:0000256" key="3">
    <source>
        <dbReference type="ARBA" id="ARBA00022960"/>
    </source>
</evidence>
<dbReference type="PANTHER" id="PTHR34138:SF1">
    <property type="entry name" value="CELL SHAPE-DETERMINING PROTEIN MREC"/>
    <property type="match status" value="1"/>
</dbReference>
<dbReference type="AlphaFoldDB" id="A0A6J6HDJ4"/>
<evidence type="ECO:0000256" key="4">
    <source>
        <dbReference type="ARBA" id="ARBA00032089"/>
    </source>
</evidence>